<sequence length="58" mass="6777">MTENFDDILGKLFDKSEEKEQTEDCPNSEQLDLFNVDYAHNSDLPVDVKQKNLLLLLY</sequence>
<keyword evidence="2" id="KW-1185">Reference proteome</keyword>
<gene>
    <name evidence="1" type="ORF">AAC431_08555</name>
</gene>
<comment type="caution">
    <text evidence="1">The sequence shown here is derived from an EMBL/GenBank/DDBJ whole genome shotgun (WGS) entry which is preliminary data.</text>
</comment>
<proteinExistence type="predicted"/>
<dbReference type="RefSeq" id="WP_006585541.1">
    <property type="nucleotide sequence ID" value="NZ_CATOUV010000001.1"/>
</dbReference>
<dbReference type="GeneID" id="51981277"/>
<dbReference type="Proteomes" id="UP001385848">
    <property type="component" value="Unassembled WGS sequence"/>
</dbReference>
<evidence type="ECO:0008006" key="3">
    <source>
        <dbReference type="Google" id="ProtNLM"/>
    </source>
</evidence>
<accession>A0ABU9FK36</accession>
<evidence type="ECO:0000313" key="1">
    <source>
        <dbReference type="EMBL" id="MEL0565955.1"/>
    </source>
</evidence>
<organism evidence="1 2">
    <name type="scientific">Lactobacillus jensenii</name>
    <dbReference type="NCBI Taxonomy" id="109790"/>
    <lineage>
        <taxon>Bacteria</taxon>
        <taxon>Bacillati</taxon>
        <taxon>Bacillota</taxon>
        <taxon>Bacilli</taxon>
        <taxon>Lactobacillales</taxon>
        <taxon>Lactobacillaceae</taxon>
        <taxon>Lactobacillus</taxon>
    </lineage>
</organism>
<reference evidence="1 2" key="1">
    <citation type="submission" date="2024-04" db="EMBL/GenBank/DDBJ databases">
        <title>Three lactobacilli isolated from voided urine samples from females with type 2 diabetes.</title>
        <authorList>
            <person name="Kula A."/>
            <person name="Stegman N."/>
            <person name="Putonti C."/>
        </authorList>
    </citation>
    <scope>NUCLEOTIDE SEQUENCE [LARGE SCALE GENOMIC DNA]</scope>
    <source>
        <strain evidence="1 2">1855</strain>
    </source>
</reference>
<dbReference type="EMBL" id="JBBVUL010000023">
    <property type="protein sequence ID" value="MEL0565955.1"/>
    <property type="molecule type" value="Genomic_DNA"/>
</dbReference>
<evidence type="ECO:0000313" key="2">
    <source>
        <dbReference type="Proteomes" id="UP001385848"/>
    </source>
</evidence>
<protein>
    <recommendedName>
        <fullName evidence="3">Bacteriocin immunity protein</fullName>
    </recommendedName>
</protein>
<name>A0ABU9FK36_LACJE</name>